<comment type="caution">
    <text evidence="1">The sequence shown here is derived from an EMBL/GenBank/DDBJ whole genome shotgun (WGS) entry which is preliminary data.</text>
</comment>
<evidence type="ECO:0000313" key="1">
    <source>
        <dbReference type="EMBL" id="GAI57223.1"/>
    </source>
</evidence>
<organism evidence="1">
    <name type="scientific">marine sediment metagenome</name>
    <dbReference type="NCBI Taxonomy" id="412755"/>
    <lineage>
        <taxon>unclassified sequences</taxon>
        <taxon>metagenomes</taxon>
        <taxon>ecological metagenomes</taxon>
    </lineage>
</organism>
<sequence>MPDVQGSIRVLRTRGYKVTQPRKQVLKVLAEAEKPVSPYDIQKILQEKGQHL</sequence>
<dbReference type="AlphaFoldDB" id="X1PN02"/>
<protein>
    <recommendedName>
        <fullName evidence="2">Transcriptional repressor</fullName>
    </recommendedName>
</protein>
<dbReference type="InterPro" id="IPR036390">
    <property type="entry name" value="WH_DNA-bd_sf"/>
</dbReference>
<gene>
    <name evidence="1" type="ORF">S06H3_53533</name>
</gene>
<feature type="non-terminal residue" evidence="1">
    <location>
        <position position="52"/>
    </location>
</feature>
<dbReference type="Gene3D" id="1.10.10.10">
    <property type="entry name" value="Winged helix-like DNA-binding domain superfamily/Winged helix DNA-binding domain"/>
    <property type="match status" value="1"/>
</dbReference>
<proteinExistence type="predicted"/>
<dbReference type="EMBL" id="BARV01034135">
    <property type="protein sequence ID" value="GAI57223.1"/>
    <property type="molecule type" value="Genomic_DNA"/>
</dbReference>
<reference evidence="1" key="1">
    <citation type="journal article" date="2014" name="Front. Microbiol.">
        <title>High frequency of phylogenetically diverse reductive dehalogenase-homologous genes in deep subseafloor sedimentary metagenomes.</title>
        <authorList>
            <person name="Kawai M."/>
            <person name="Futagami T."/>
            <person name="Toyoda A."/>
            <person name="Takaki Y."/>
            <person name="Nishi S."/>
            <person name="Hori S."/>
            <person name="Arai W."/>
            <person name="Tsubouchi T."/>
            <person name="Morono Y."/>
            <person name="Uchiyama I."/>
            <person name="Ito T."/>
            <person name="Fujiyama A."/>
            <person name="Inagaki F."/>
            <person name="Takami H."/>
        </authorList>
    </citation>
    <scope>NUCLEOTIDE SEQUENCE</scope>
    <source>
        <strain evidence="1">Expedition CK06-06</strain>
    </source>
</reference>
<dbReference type="SUPFAM" id="SSF46785">
    <property type="entry name" value="Winged helix' DNA-binding domain"/>
    <property type="match status" value="1"/>
</dbReference>
<dbReference type="InterPro" id="IPR036388">
    <property type="entry name" value="WH-like_DNA-bd_sf"/>
</dbReference>
<evidence type="ECO:0008006" key="2">
    <source>
        <dbReference type="Google" id="ProtNLM"/>
    </source>
</evidence>
<accession>X1PN02</accession>
<name>X1PN02_9ZZZZ</name>